<comment type="catalytic activity">
    <reaction evidence="4">
        <text>1D-myo-inositol 1,3,4,6-tetrakisphosphate + ATP = 1D-myo-inositol 1,3,4,5,6-pentakisphosphate + ADP + H(+)</text>
        <dbReference type="Rhea" id="RHEA:12717"/>
        <dbReference type="ChEBI" id="CHEBI:15378"/>
        <dbReference type="ChEBI" id="CHEBI:30616"/>
        <dbReference type="ChEBI" id="CHEBI:57660"/>
        <dbReference type="ChEBI" id="CHEBI:57733"/>
        <dbReference type="ChEBI" id="CHEBI:456216"/>
        <dbReference type="EC" id="2.7.1.140"/>
    </reaction>
</comment>
<dbReference type="GO" id="GO:0032958">
    <property type="term" value="P:inositol phosphate biosynthetic process"/>
    <property type="evidence" value="ECO:0007669"/>
    <property type="project" value="InterPro"/>
</dbReference>
<keyword evidence="6" id="KW-1185">Reference proteome</keyword>
<dbReference type="InterPro" id="IPR005522">
    <property type="entry name" value="IPK"/>
</dbReference>
<dbReference type="GO" id="GO:0008440">
    <property type="term" value="F:inositol-1,4,5-trisphosphate 3-kinase activity"/>
    <property type="evidence" value="ECO:0007669"/>
    <property type="project" value="TreeGrafter"/>
</dbReference>
<evidence type="ECO:0000256" key="4">
    <source>
        <dbReference type="RuleBase" id="RU363090"/>
    </source>
</evidence>
<keyword evidence="2 4" id="KW-0808">Transferase</keyword>
<comment type="caution">
    <text evidence="5">The sequence shown here is derived from an EMBL/GenBank/DDBJ whole genome shotgun (WGS) entry which is preliminary data.</text>
</comment>
<dbReference type="Proteomes" id="UP001291623">
    <property type="component" value="Unassembled WGS sequence"/>
</dbReference>
<name>A0AAE1RXE3_9SOLA</name>
<comment type="function">
    <text evidence="4">Inositol phosphate kinase with a broad substrate specificity.</text>
</comment>
<dbReference type="InterPro" id="IPR038286">
    <property type="entry name" value="IPK_sf"/>
</dbReference>
<dbReference type="PANTHER" id="PTHR12400:SF82">
    <property type="entry name" value="INOSITOL POLYPHOSPHATE MULTIKINASE"/>
    <property type="match status" value="1"/>
</dbReference>
<keyword evidence="4" id="KW-0547">Nucleotide-binding</keyword>
<evidence type="ECO:0000256" key="1">
    <source>
        <dbReference type="ARBA" id="ARBA00007374"/>
    </source>
</evidence>
<organism evidence="5 6">
    <name type="scientific">Anisodus tanguticus</name>
    <dbReference type="NCBI Taxonomy" id="243964"/>
    <lineage>
        <taxon>Eukaryota</taxon>
        <taxon>Viridiplantae</taxon>
        <taxon>Streptophyta</taxon>
        <taxon>Embryophyta</taxon>
        <taxon>Tracheophyta</taxon>
        <taxon>Spermatophyta</taxon>
        <taxon>Magnoliopsida</taxon>
        <taxon>eudicotyledons</taxon>
        <taxon>Gunneridae</taxon>
        <taxon>Pentapetalae</taxon>
        <taxon>asterids</taxon>
        <taxon>lamiids</taxon>
        <taxon>Solanales</taxon>
        <taxon>Solanaceae</taxon>
        <taxon>Solanoideae</taxon>
        <taxon>Hyoscyameae</taxon>
        <taxon>Anisodus</taxon>
    </lineage>
</organism>
<protein>
    <recommendedName>
        <fullName evidence="4">Inositol polyphosphate multikinase</fullName>
        <ecNumber evidence="4">2.7.1.140</ecNumber>
        <ecNumber evidence="4">2.7.1.151</ecNumber>
    </recommendedName>
</protein>
<dbReference type="EMBL" id="JAVYJV010000011">
    <property type="protein sequence ID" value="KAK4359430.1"/>
    <property type="molecule type" value="Genomic_DNA"/>
</dbReference>
<dbReference type="GO" id="GO:0005524">
    <property type="term" value="F:ATP binding"/>
    <property type="evidence" value="ECO:0007669"/>
    <property type="project" value="UniProtKB-KW"/>
</dbReference>
<dbReference type="SUPFAM" id="SSF56104">
    <property type="entry name" value="SAICAR synthase-like"/>
    <property type="match status" value="1"/>
</dbReference>
<gene>
    <name evidence="5" type="ORF">RND71_021659</name>
</gene>
<reference evidence="5" key="1">
    <citation type="submission" date="2023-12" db="EMBL/GenBank/DDBJ databases">
        <title>Genome assembly of Anisodus tanguticus.</title>
        <authorList>
            <person name="Wang Y.-J."/>
        </authorList>
    </citation>
    <scope>NUCLEOTIDE SEQUENCE</scope>
    <source>
        <strain evidence="5">KB-2021</strain>
        <tissue evidence="5">Leaf</tissue>
    </source>
</reference>
<evidence type="ECO:0000313" key="5">
    <source>
        <dbReference type="EMBL" id="KAK4359430.1"/>
    </source>
</evidence>
<comment type="catalytic activity">
    <reaction evidence="4">
        <text>1D-myo-inositol 1,4,5-trisphosphate + 2 ATP = 1D-myo-inositol 1,3,4,5,6-pentakisphosphate + 2 ADP + 2 H(+)</text>
        <dbReference type="Rhea" id="RHEA:32359"/>
        <dbReference type="ChEBI" id="CHEBI:15378"/>
        <dbReference type="ChEBI" id="CHEBI:30616"/>
        <dbReference type="ChEBI" id="CHEBI:57733"/>
        <dbReference type="ChEBI" id="CHEBI:203600"/>
        <dbReference type="ChEBI" id="CHEBI:456216"/>
        <dbReference type="EC" id="2.7.1.151"/>
    </reaction>
</comment>
<dbReference type="EC" id="2.7.1.151" evidence="4"/>
<dbReference type="Gene3D" id="3.30.470.160">
    <property type="entry name" value="Inositol polyphosphate kinase"/>
    <property type="match status" value="1"/>
</dbReference>
<dbReference type="AlphaFoldDB" id="A0AAE1RXE3"/>
<keyword evidence="4" id="KW-0067">ATP-binding</keyword>
<evidence type="ECO:0000256" key="2">
    <source>
        <dbReference type="ARBA" id="ARBA00022679"/>
    </source>
</evidence>
<dbReference type="Pfam" id="PF03770">
    <property type="entry name" value="IPK"/>
    <property type="match status" value="1"/>
</dbReference>
<dbReference type="GO" id="GO:0005737">
    <property type="term" value="C:cytoplasm"/>
    <property type="evidence" value="ECO:0007669"/>
    <property type="project" value="TreeGrafter"/>
</dbReference>
<dbReference type="GO" id="GO:0051765">
    <property type="term" value="F:inositol tetrakisphosphate kinase activity"/>
    <property type="evidence" value="ECO:0007669"/>
    <property type="project" value="TreeGrafter"/>
</dbReference>
<dbReference type="GO" id="GO:0005634">
    <property type="term" value="C:nucleus"/>
    <property type="evidence" value="ECO:0007669"/>
    <property type="project" value="TreeGrafter"/>
</dbReference>
<comment type="similarity">
    <text evidence="1 4">Belongs to the inositol phosphokinase (IPK) family.</text>
</comment>
<proteinExistence type="inferred from homology"/>
<dbReference type="EC" id="2.7.1.140" evidence="4"/>
<accession>A0AAE1RXE3</accession>
<evidence type="ECO:0000313" key="6">
    <source>
        <dbReference type="Proteomes" id="UP001291623"/>
    </source>
</evidence>
<keyword evidence="3 4" id="KW-0418">Kinase</keyword>
<sequence length="361" mass="39601">MLKAPQHQVAGHEAAGVGNLGPLVDGSGSFYKPLQDDKRGSNEVAFYTLLSTNNGIPPHIRRFFPRFYGTQHIEASDGSGLLPHLVLEDLTLGRVNPSIMDIKIGSRTWAPESSEKYIEKCLKKDRESSSLPLGFRISGLQIYRSKELGFWKPGKKAAQKLSTEQVKLVLRRFVSSNTLNDLDLKPDCAFASTVYGGSTGILSQLLELKAWFEDQTIYHLYSCSILVTFEKELALQGKNPGAQIKLIDFAHVYEGLGVIDHNFLGGLCSLITFISEILTAPSECKIDVSAKVDQKNLTDSDGIVVHDQKKLTDFDNGVVADQKNITNSVNDVVPYQKNLTDSVNGVVADQKNLTDSVNGVS</sequence>
<dbReference type="PANTHER" id="PTHR12400">
    <property type="entry name" value="INOSITOL POLYPHOSPHATE KINASE"/>
    <property type="match status" value="1"/>
</dbReference>
<evidence type="ECO:0000256" key="3">
    <source>
        <dbReference type="ARBA" id="ARBA00022777"/>
    </source>
</evidence>